<dbReference type="SUPFAM" id="SSF64307">
    <property type="entry name" value="SirA-like"/>
    <property type="match status" value="1"/>
</dbReference>
<gene>
    <name evidence="2" type="primary">yedF</name>
    <name evidence="2" type="ORF">NCTC13038_03059</name>
</gene>
<dbReference type="Gene3D" id="3.30.110.40">
    <property type="entry name" value="TusA-like domain"/>
    <property type="match status" value="1"/>
</dbReference>
<proteinExistence type="predicted"/>
<evidence type="ECO:0000313" key="3">
    <source>
        <dbReference type="Proteomes" id="UP000332594"/>
    </source>
</evidence>
<sequence>MVSDCPQSINNIPHDAKNYGYTVLDIQQDGPTIRYLIQK</sequence>
<dbReference type="AlphaFoldDB" id="A0A485BN11"/>
<accession>A0A485BN11</accession>
<organism evidence="2 3">
    <name type="scientific">Raoultella terrigena</name>
    <name type="common">Klebsiella terrigena</name>
    <dbReference type="NCBI Taxonomy" id="577"/>
    <lineage>
        <taxon>Bacteria</taxon>
        <taxon>Pseudomonadati</taxon>
        <taxon>Pseudomonadota</taxon>
        <taxon>Gammaproteobacteria</taxon>
        <taxon>Enterobacterales</taxon>
        <taxon>Enterobacteriaceae</taxon>
        <taxon>Klebsiella/Raoultella group</taxon>
        <taxon>Raoultella</taxon>
    </lineage>
</organism>
<evidence type="ECO:0000259" key="1">
    <source>
        <dbReference type="Pfam" id="PF01206"/>
    </source>
</evidence>
<dbReference type="EMBL" id="CAADJG010000002">
    <property type="protein sequence ID" value="VFS73576.1"/>
    <property type="molecule type" value="Genomic_DNA"/>
</dbReference>
<dbReference type="Proteomes" id="UP000332594">
    <property type="component" value="Unassembled WGS sequence"/>
</dbReference>
<reference evidence="2 3" key="1">
    <citation type="submission" date="2019-03" db="EMBL/GenBank/DDBJ databases">
        <authorList>
            <consortium name="Pathogen Informatics"/>
        </authorList>
    </citation>
    <scope>NUCLEOTIDE SEQUENCE [LARGE SCALE GENOMIC DNA]</scope>
    <source>
        <strain evidence="2 3">NCTC13038</strain>
    </source>
</reference>
<dbReference type="InterPro" id="IPR036868">
    <property type="entry name" value="TusA-like_sf"/>
</dbReference>
<feature type="domain" description="UPF0033" evidence="1">
    <location>
        <begin position="2"/>
        <end position="39"/>
    </location>
</feature>
<dbReference type="InterPro" id="IPR001455">
    <property type="entry name" value="TusA-like"/>
</dbReference>
<evidence type="ECO:0000313" key="2">
    <source>
        <dbReference type="EMBL" id="VFS73576.1"/>
    </source>
</evidence>
<protein>
    <submittedName>
        <fullName evidence="2">Predicted transporter component</fullName>
    </submittedName>
</protein>
<dbReference type="Pfam" id="PF01206">
    <property type="entry name" value="TusA"/>
    <property type="match status" value="1"/>
</dbReference>
<name>A0A485BN11_RAOTE</name>